<evidence type="ECO:0000256" key="2">
    <source>
        <dbReference type="ARBA" id="ARBA00007543"/>
    </source>
</evidence>
<protein>
    <submittedName>
        <fullName evidence="8">Cytochrome bd-I ubiquinol oxidase subunit 2</fullName>
        <ecNumber evidence="8">1.10.3.10</ecNumber>
    </submittedName>
</protein>
<organism evidence="8">
    <name type="scientific">Candidatus Berkiella cookevillensis</name>
    <dbReference type="NCBI Taxonomy" id="437022"/>
    <lineage>
        <taxon>Bacteria</taxon>
        <taxon>Pseudomonadati</taxon>
        <taxon>Pseudomonadota</taxon>
        <taxon>Gammaproteobacteria</taxon>
        <taxon>Candidatus Berkiellales</taxon>
        <taxon>Candidatus Berkiellaceae</taxon>
        <taxon>Candidatus Berkiella</taxon>
    </lineage>
</organism>
<dbReference type="RefSeq" id="WP_235528080.1">
    <property type="nucleotide sequence ID" value="NZ_LKHV02000001.1"/>
</dbReference>
<keyword evidence="5 7" id="KW-1133">Transmembrane helix</keyword>
<dbReference type="AlphaFoldDB" id="A0A0Q9YP47"/>
<evidence type="ECO:0000313" key="8">
    <source>
        <dbReference type="EMBL" id="KRG18526.1"/>
    </source>
</evidence>
<feature type="transmembrane region" description="Helical" evidence="7">
    <location>
        <begin position="235"/>
        <end position="253"/>
    </location>
</feature>
<keyword evidence="3" id="KW-1003">Cell membrane</keyword>
<proteinExistence type="inferred from homology"/>
<dbReference type="GO" id="GO:0016682">
    <property type="term" value="F:oxidoreductase activity, acting on diphenols and related substances as donors, oxygen as acceptor"/>
    <property type="evidence" value="ECO:0007669"/>
    <property type="project" value="TreeGrafter"/>
</dbReference>
<name>A0A0Q9YP47_9GAMM</name>
<comment type="similarity">
    <text evidence="2">Belongs to the cytochrome ubiquinol oxidase subunit 2 family.</text>
</comment>
<keyword evidence="4 7" id="KW-0812">Transmembrane</keyword>
<sequence>MMFEEILKHLPLIWGGLIVFAIFLYVLLDGFDIGIGILFPFAPEDTCRSKMMNSIAPFWDGNETWLILGGGGLLAAFPLAYAILASALYLPIIFMLVALIFRGLAFEFRFKASLKSRAIWDYSFHFGSLFAAFCQGIILGAIIQGISVEGRSFSGGAFDWLTAFSLMTGLAMIVGYSLLGCTWLILKTDGITQAWARKTTLYILAYFIFFMAVVSLWTPYLNFHLYERWYTWPNILYLSPIPLALGICFIAFIRSIKNNSERMPFFLTILMFMLNFAGLVVGLWPWIVPYQISFAKAAAAPESQLFLISGAIFILPIILGYTAYSYYVFRGKVSHEQMY</sequence>
<feature type="transmembrane region" description="Helical" evidence="7">
    <location>
        <begin position="89"/>
        <end position="110"/>
    </location>
</feature>
<gene>
    <name evidence="8" type="primary">cydB</name>
    <name evidence="8" type="ORF">CC99x_01411</name>
</gene>
<dbReference type="PANTHER" id="PTHR43141:SF4">
    <property type="entry name" value="CYTOCHROME BD2 SUBUNIT II"/>
    <property type="match status" value="1"/>
</dbReference>
<feature type="transmembrane region" description="Helical" evidence="7">
    <location>
        <begin position="12"/>
        <end position="42"/>
    </location>
</feature>
<dbReference type="GO" id="GO:0070069">
    <property type="term" value="C:cytochrome complex"/>
    <property type="evidence" value="ECO:0007669"/>
    <property type="project" value="TreeGrafter"/>
</dbReference>
<evidence type="ECO:0000256" key="7">
    <source>
        <dbReference type="SAM" id="Phobius"/>
    </source>
</evidence>
<dbReference type="NCBIfam" id="TIGR00203">
    <property type="entry name" value="cydB"/>
    <property type="match status" value="1"/>
</dbReference>
<comment type="caution">
    <text evidence="8">The sequence shown here is derived from an EMBL/GenBank/DDBJ whole genome shotgun (WGS) entry which is preliminary data.</text>
</comment>
<dbReference type="PATRIC" id="fig|1590042.3.peg.1436"/>
<accession>A0A0Q9YP47</accession>
<keyword evidence="8" id="KW-0560">Oxidoreductase</keyword>
<dbReference type="EC" id="1.10.3.10" evidence="8"/>
<feature type="transmembrane region" description="Helical" evidence="7">
    <location>
        <begin position="201"/>
        <end position="223"/>
    </location>
</feature>
<feature type="transmembrane region" description="Helical" evidence="7">
    <location>
        <begin position="265"/>
        <end position="287"/>
    </location>
</feature>
<evidence type="ECO:0000256" key="4">
    <source>
        <dbReference type="ARBA" id="ARBA00022692"/>
    </source>
</evidence>
<keyword evidence="6 7" id="KW-0472">Membrane</keyword>
<evidence type="ECO:0000256" key="1">
    <source>
        <dbReference type="ARBA" id="ARBA00004651"/>
    </source>
</evidence>
<dbReference type="GO" id="GO:0009055">
    <property type="term" value="F:electron transfer activity"/>
    <property type="evidence" value="ECO:0007669"/>
    <property type="project" value="TreeGrafter"/>
</dbReference>
<dbReference type="InterPro" id="IPR003317">
    <property type="entry name" value="Cyt-d_oxidase_su2"/>
</dbReference>
<dbReference type="GO" id="GO:0019646">
    <property type="term" value="P:aerobic electron transport chain"/>
    <property type="evidence" value="ECO:0007669"/>
    <property type="project" value="TreeGrafter"/>
</dbReference>
<dbReference type="GO" id="GO:0005886">
    <property type="term" value="C:plasma membrane"/>
    <property type="evidence" value="ECO:0007669"/>
    <property type="project" value="UniProtKB-SubCell"/>
</dbReference>
<comment type="subcellular location">
    <subcellularLocation>
        <location evidence="1">Cell membrane</location>
        <topology evidence="1">Multi-pass membrane protein</topology>
    </subcellularLocation>
</comment>
<feature type="transmembrane region" description="Helical" evidence="7">
    <location>
        <begin position="307"/>
        <end position="329"/>
    </location>
</feature>
<evidence type="ECO:0000256" key="3">
    <source>
        <dbReference type="ARBA" id="ARBA00022475"/>
    </source>
</evidence>
<dbReference type="Pfam" id="PF02322">
    <property type="entry name" value="Cyt_bd_oxida_II"/>
    <property type="match status" value="1"/>
</dbReference>
<evidence type="ECO:0000256" key="5">
    <source>
        <dbReference type="ARBA" id="ARBA00022989"/>
    </source>
</evidence>
<feature type="transmembrane region" description="Helical" evidence="7">
    <location>
        <begin position="163"/>
        <end position="186"/>
    </location>
</feature>
<reference evidence="8" key="1">
    <citation type="submission" date="2015-09" db="EMBL/GenBank/DDBJ databases">
        <title>Draft Genome Sequences of Two Novel Amoeba-resistant Intranuclear Bacteria, Candidatus Berkiella cookevillensis and Candidatus Berkiella aquae.</title>
        <authorList>
            <person name="Mehari Y.T."/>
            <person name="Arivett B.A."/>
            <person name="Farone A.L."/>
            <person name="Gunderson J.H."/>
            <person name="Farone M.B."/>
        </authorList>
    </citation>
    <scope>NUCLEOTIDE SEQUENCE [LARGE SCALE GENOMIC DNA]</scope>
    <source>
        <strain evidence="8">CC99</strain>
    </source>
</reference>
<dbReference type="STRING" id="437022.CC99x_01411"/>
<dbReference type="PANTHER" id="PTHR43141">
    <property type="entry name" value="CYTOCHROME BD2 SUBUNIT II"/>
    <property type="match status" value="1"/>
</dbReference>
<dbReference type="EMBL" id="LKHV01000006">
    <property type="protein sequence ID" value="KRG18526.1"/>
    <property type="molecule type" value="Genomic_DNA"/>
</dbReference>
<evidence type="ECO:0000256" key="6">
    <source>
        <dbReference type="ARBA" id="ARBA00023136"/>
    </source>
</evidence>
<feature type="transmembrane region" description="Helical" evidence="7">
    <location>
        <begin position="122"/>
        <end position="143"/>
    </location>
</feature>